<accession>A0AC34FKC5</accession>
<sequence>MSLIDTKFPTACLIRKKWKIKREAFSNKKRLCDSLSLTNFPGVKYYLCLHPKYRNTNQVRVSLFCICNMTPKVNAFFTISVKSASRHLNYGHTFEKSEGYGSTLCTYEKLLNPENNKFFVDGVMEIDLVGTLNCQETVRKSPESASLAAILYKSDDKDFVLAAEDQQLMVHKWILRANSSVFHKKLSAGIGKINIDDFSFNTVKIAMEHLYERDIKNLVDAQNAFEVLNFADQYQIKTLHNVIQNKLIDELSEANVVKFANISVKCNALELRECCICFLMKFFGKQTVINDIKQLHNNIAGEVGQRCLLSVLV</sequence>
<name>A0AC34FKC5_9BILA</name>
<organism evidence="1 2">
    <name type="scientific">Panagrolaimus sp. ES5</name>
    <dbReference type="NCBI Taxonomy" id="591445"/>
    <lineage>
        <taxon>Eukaryota</taxon>
        <taxon>Metazoa</taxon>
        <taxon>Ecdysozoa</taxon>
        <taxon>Nematoda</taxon>
        <taxon>Chromadorea</taxon>
        <taxon>Rhabditida</taxon>
        <taxon>Tylenchina</taxon>
        <taxon>Panagrolaimomorpha</taxon>
        <taxon>Panagrolaimoidea</taxon>
        <taxon>Panagrolaimidae</taxon>
        <taxon>Panagrolaimus</taxon>
    </lineage>
</organism>
<evidence type="ECO:0000313" key="2">
    <source>
        <dbReference type="WBParaSite" id="ES5_v2.g17694.t1"/>
    </source>
</evidence>
<proteinExistence type="predicted"/>
<reference evidence="2" key="1">
    <citation type="submission" date="2022-11" db="UniProtKB">
        <authorList>
            <consortium name="WormBaseParasite"/>
        </authorList>
    </citation>
    <scope>IDENTIFICATION</scope>
</reference>
<protein>
    <submittedName>
        <fullName evidence="2">BTB domain-containing protein</fullName>
    </submittedName>
</protein>
<dbReference type="Proteomes" id="UP000887579">
    <property type="component" value="Unplaced"/>
</dbReference>
<dbReference type="WBParaSite" id="ES5_v2.g17694.t1">
    <property type="protein sequence ID" value="ES5_v2.g17694.t1"/>
    <property type="gene ID" value="ES5_v2.g17694"/>
</dbReference>
<evidence type="ECO:0000313" key="1">
    <source>
        <dbReference type="Proteomes" id="UP000887579"/>
    </source>
</evidence>